<reference evidence="2 3" key="1">
    <citation type="submission" date="2018-06" db="EMBL/GenBank/DDBJ databases">
        <title>Genomic Encyclopedia of Type Strains, Phase III (KMG-III): the genomes of soil and plant-associated and newly described type strains.</title>
        <authorList>
            <person name="Whitman W."/>
        </authorList>
    </citation>
    <scope>NUCLEOTIDE SEQUENCE [LARGE SCALE GENOMIC DNA]</scope>
    <source>
        <strain evidence="2 3">JA737</strain>
    </source>
</reference>
<evidence type="ECO:0000313" key="3">
    <source>
        <dbReference type="Proteomes" id="UP000247727"/>
    </source>
</evidence>
<keyword evidence="1" id="KW-1133">Transmembrane helix</keyword>
<dbReference type="Proteomes" id="UP000247727">
    <property type="component" value="Unassembled WGS sequence"/>
</dbReference>
<comment type="caution">
    <text evidence="2">The sequence shown here is derived from an EMBL/GenBank/DDBJ whole genome shotgun (WGS) entry which is preliminary data.</text>
</comment>
<dbReference type="EMBL" id="QJTK01000003">
    <property type="protein sequence ID" value="PYF11181.1"/>
    <property type="molecule type" value="Genomic_DNA"/>
</dbReference>
<keyword evidence="1" id="KW-0472">Membrane</keyword>
<accession>A0A318U0G4</accession>
<organism evidence="2 3">
    <name type="scientific">Rhodobacter viridis</name>
    <dbReference type="NCBI Taxonomy" id="1054202"/>
    <lineage>
        <taxon>Bacteria</taxon>
        <taxon>Pseudomonadati</taxon>
        <taxon>Pseudomonadota</taxon>
        <taxon>Alphaproteobacteria</taxon>
        <taxon>Rhodobacterales</taxon>
        <taxon>Rhodobacter group</taxon>
        <taxon>Rhodobacter</taxon>
    </lineage>
</organism>
<proteinExistence type="predicted"/>
<name>A0A318U0G4_9RHOB</name>
<evidence type="ECO:0000256" key="1">
    <source>
        <dbReference type="SAM" id="Phobius"/>
    </source>
</evidence>
<evidence type="ECO:0000313" key="2">
    <source>
        <dbReference type="EMBL" id="PYF11181.1"/>
    </source>
</evidence>
<sequence>MGKSMTAAGWTWILCEEDGAITVDWVVLTAAVVSMGMLAGGIVWTNSGSVARNVSSYIGSQSVITTF</sequence>
<feature type="transmembrane region" description="Helical" evidence="1">
    <location>
        <begin position="25"/>
        <end position="44"/>
    </location>
</feature>
<keyword evidence="1" id="KW-0812">Transmembrane</keyword>
<evidence type="ECO:0008006" key="4">
    <source>
        <dbReference type="Google" id="ProtNLM"/>
    </source>
</evidence>
<keyword evidence="3" id="KW-1185">Reference proteome</keyword>
<gene>
    <name evidence="2" type="ORF">C8J30_103277</name>
</gene>
<protein>
    <recommendedName>
        <fullName evidence="4">Flp pilus assembly pilin Flp</fullName>
    </recommendedName>
</protein>
<dbReference type="AlphaFoldDB" id="A0A318U0G4"/>